<evidence type="ECO:0000256" key="4">
    <source>
        <dbReference type="ARBA" id="ARBA00022723"/>
    </source>
</evidence>
<evidence type="ECO:0000256" key="3">
    <source>
        <dbReference type="ARBA" id="ARBA00022617"/>
    </source>
</evidence>
<dbReference type="PRINTS" id="PR00463">
    <property type="entry name" value="EP450I"/>
</dbReference>
<dbReference type="GO" id="GO:0005506">
    <property type="term" value="F:iron ion binding"/>
    <property type="evidence" value="ECO:0007669"/>
    <property type="project" value="InterPro"/>
</dbReference>
<dbReference type="Gene3D" id="1.10.630.10">
    <property type="entry name" value="Cytochrome P450"/>
    <property type="match status" value="1"/>
</dbReference>
<evidence type="ECO:0000256" key="5">
    <source>
        <dbReference type="ARBA" id="ARBA00023002"/>
    </source>
</evidence>
<evidence type="ECO:0000256" key="10">
    <source>
        <dbReference type="SAM" id="Phobius"/>
    </source>
</evidence>
<dbReference type="EMBL" id="KN846956">
    <property type="protein sequence ID" value="KIW72535.1"/>
    <property type="molecule type" value="Genomic_DNA"/>
</dbReference>
<protein>
    <recommendedName>
        <fullName evidence="13">Benzoate 4-monooxygenase</fullName>
    </recommendedName>
</protein>
<dbReference type="InterPro" id="IPR001128">
    <property type="entry name" value="Cyt_P450"/>
</dbReference>
<dbReference type="GO" id="GO:0016705">
    <property type="term" value="F:oxidoreductase activity, acting on paired donors, with incorporation or reduction of molecular oxygen"/>
    <property type="evidence" value="ECO:0007669"/>
    <property type="project" value="InterPro"/>
</dbReference>
<dbReference type="InterPro" id="IPR017972">
    <property type="entry name" value="Cyt_P450_CS"/>
</dbReference>
<comment type="cofactor">
    <cofactor evidence="1 8">
        <name>heme</name>
        <dbReference type="ChEBI" id="CHEBI:30413"/>
    </cofactor>
</comment>
<dbReference type="InterPro" id="IPR036396">
    <property type="entry name" value="Cyt_P450_sf"/>
</dbReference>
<dbReference type="PRINTS" id="PR00385">
    <property type="entry name" value="P450"/>
</dbReference>
<dbReference type="GO" id="GO:0004497">
    <property type="term" value="F:monooxygenase activity"/>
    <property type="evidence" value="ECO:0007669"/>
    <property type="project" value="UniProtKB-KW"/>
</dbReference>
<accession>A0A0D2G1B9</accession>
<dbReference type="CDD" id="cd11061">
    <property type="entry name" value="CYP67-like"/>
    <property type="match status" value="1"/>
</dbReference>
<keyword evidence="10" id="KW-1133">Transmembrane helix</keyword>
<feature type="binding site" description="axial binding residue" evidence="8">
    <location>
        <position position="476"/>
    </location>
    <ligand>
        <name>heme</name>
        <dbReference type="ChEBI" id="CHEBI:30413"/>
    </ligand>
    <ligandPart>
        <name>Fe</name>
        <dbReference type="ChEBI" id="CHEBI:18248"/>
    </ligandPart>
</feature>
<dbReference type="Proteomes" id="UP000054266">
    <property type="component" value="Unassembled WGS sequence"/>
</dbReference>
<dbReference type="PANTHER" id="PTHR24305:SF237">
    <property type="entry name" value="CYTOCHROME P450 MONOOXYGENASE ATNE-RELATED"/>
    <property type="match status" value="1"/>
</dbReference>
<feature type="transmembrane region" description="Helical" evidence="10">
    <location>
        <begin position="6"/>
        <end position="27"/>
    </location>
</feature>
<evidence type="ECO:0000256" key="2">
    <source>
        <dbReference type="ARBA" id="ARBA00010617"/>
    </source>
</evidence>
<keyword evidence="4 8" id="KW-0479">Metal-binding</keyword>
<dbReference type="STRING" id="5601.A0A0D2G1B9"/>
<keyword evidence="3 8" id="KW-0349">Heme</keyword>
<proteinExistence type="inferred from homology"/>
<evidence type="ECO:0000256" key="6">
    <source>
        <dbReference type="ARBA" id="ARBA00023004"/>
    </source>
</evidence>
<name>A0A0D2G1B9_9EURO</name>
<dbReference type="PROSITE" id="PS00086">
    <property type="entry name" value="CYTOCHROME_P450"/>
    <property type="match status" value="1"/>
</dbReference>
<dbReference type="AlphaFoldDB" id="A0A0D2G1B9"/>
<dbReference type="SUPFAM" id="SSF48264">
    <property type="entry name" value="Cytochrome P450"/>
    <property type="match status" value="1"/>
</dbReference>
<evidence type="ECO:0000256" key="8">
    <source>
        <dbReference type="PIRSR" id="PIRSR602401-1"/>
    </source>
</evidence>
<gene>
    <name evidence="11" type="ORF">PV04_00720</name>
</gene>
<keyword evidence="5 9" id="KW-0560">Oxidoreductase</keyword>
<dbReference type="InterPro" id="IPR002401">
    <property type="entry name" value="Cyt_P450_E_grp-I"/>
</dbReference>
<keyword evidence="12" id="KW-1185">Reference proteome</keyword>
<evidence type="ECO:0000313" key="12">
    <source>
        <dbReference type="Proteomes" id="UP000054266"/>
    </source>
</evidence>
<dbReference type="Pfam" id="PF00067">
    <property type="entry name" value="p450"/>
    <property type="match status" value="1"/>
</dbReference>
<dbReference type="GO" id="GO:0020037">
    <property type="term" value="F:heme binding"/>
    <property type="evidence" value="ECO:0007669"/>
    <property type="project" value="InterPro"/>
</dbReference>
<keyword evidence="10" id="KW-0812">Transmembrane</keyword>
<keyword evidence="6 8" id="KW-0408">Iron</keyword>
<comment type="similarity">
    <text evidence="2 9">Belongs to the cytochrome P450 family.</text>
</comment>
<dbReference type="PANTHER" id="PTHR24305">
    <property type="entry name" value="CYTOCHROME P450"/>
    <property type="match status" value="1"/>
</dbReference>
<keyword evidence="10" id="KW-0472">Membrane</keyword>
<evidence type="ECO:0008006" key="13">
    <source>
        <dbReference type="Google" id="ProtNLM"/>
    </source>
</evidence>
<keyword evidence="7 9" id="KW-0503">Monooxygenase</keyword>
<evidence type="ECO:0000256" key="7">
    <source>
        <dbReference type="ARBA" id="ARBA00023033"/>
    </source>
</evidence>
<dbReference type="HOGENOM" id="CLU_001570_14_11_1"/>
<sequence>MAVFSILDFAAVLLAANVIYFFGLSIYRLFFHPLAKYPGPLLWKLSQWPEARAAWSGRRHVDLELLHEKYGDVVRIAPEKLSFRTAQALNDIYTDRKANMIKTGWTHTGESINPGITTQVVSDRQLHAARRRLLNNAFSDRAMSSLDKYIVERIRDWCAYLGQTDDSNTDEKSAWSKDRDMAHWSTFLTIDVLGELCFGSSFGAMKDGGCYIMDLLLSSARFQQAVSFLPPRELLFPFMKPRYLLRIGQAIGSQNLLNKVRFRQDISKYVEKRYAVEKADAEKAEGDKRKDFFFYLLHAKDPSTGDTFQPHDLIGEAALLVGAGSDTSSTALSALFFYLARNERVLKKLQQEVRAAFTDVEEIKYSAKMTNLPYLRACIDEAMRMSPPVPGLLDRLVLPGGAMIDGHHIPAGTTVGVPIYAIHHNETYFPDSFSYIPERWIPGPESSATAGFLVTPTSVEVAKSAFHAFSSGPRGCVGKNMAYMELFTAVARVMFLFEMRLKAGDHTGEGGGAVEWATGAGRQRKGEYQLRDWLISDRVGPVLQFKRREGVELAAPAA</sequence>
<reference evidence="11 12" key="1">
    <citation type="submission" date="2015-01" db="EMBL/GenBank/DDBJ databases">
        <title>The Genome Sequence of Capronia semiimmersa CBS27337.</title>
        <authorList>
            <consortium name="The Broad Institute Genomics Platform"/>
            <person name="Cuomo C."/>
            <person name="de Hoog S."/>
            <person name="Gorbushina A."/>
            <person name="Stielow B."/>
            <person name="Teixiera M."/>
            <person name="Abouelleil A."/>
            <person name="Chapman S.B."/>
            <person name="Priest M."/>
            <person name="Young S.K."/>
            <person name="Wortman J."/>
            <person name="Nusbaum C."/>
            <person name="Birren B."/>
        </authorList>
    </citation>
    <scope>NUCLEOTIDE SEQUENCE [LARGE SCALE GENOMIC DNA]</scope>
    <source>
        <strain evidence="11 12">CBS 27337</strain>
    </source>
</reference>
<evidence type="ECO:0000256" key="1">
    <source>
        <dbReference type="ARBA" id="ARBA00001971"/>
    </source>
</evidence>
<dbReference type="InterPro" id="IPR050121">
    <property type="entry name" value="Cytochrome_P450_monoxygenase"/>
</dbReference>
<evidence type="ECO:0000313" key="11">
    <source>
        <dbReference type="EMBL" id="KIW72535.1"/>
    </source>
</evidence>
<organism evidence="11 12">
    <name type="scientific">Phialophora macrospora</name>
    <dbReference type="NCBI Taxonomy" id="1851006"/>
    <lineage>
        <taxon>Eukaryota</taxon>
        <taxon>Fungi</taxon>
        <taxon>Dikarya</taxon>
        <taxon>Ascomycota</taxon>
        <taxon>Pezizomycotina</taxon>
        <taxon>Eurotiomycetes</taxon>
        <taxon>Chaetothyriomycetidae</taxon>
        <taxon>Chaetothyriales</taxon>
        <taxon>Herpotrichiellaceae</taxon>
        <taxon>Phialophora</taxon>
    </lineage>
</organism>
<evidence type="ECO:0000256" key="9">
    <source>
        <dbReference type="RuleBase" id="RU000461"/>
    </source>
</evidence>